<comment type="subcellular location">
    <subcellularLocation>
        <location evidence="1">Membrane</location>
        <topology evidence="1">Single-pass membrane protein</topology>
    </subcellularLocation>
</comment>
<dbReference type="InterPro" id="IPR006144">
    <property type="entry name" value="Secretion_HlyD_CS"/>
</dbReference>
<sequence>MKNLWHKLQKLWPSDASQTAFFSKTIHLTFLGLVLLVVWAYWAEVDEVASSTGKVIPSGKEQTIQSLEGGIISSIHVREGEEVQAGQVLVKLDPVRTSAAVEESAAKVNALEATAARLKAEVSGSPLIFPPELDQEKELKAAETNLYHSRKGSLTSTLASVSDALALVRQEIAMTEPLVSKGAASQVEVLRLKRQENDLVQKLNDTESQYVVKAREELAKVSTELEAQKSVARGREDALNRLEIKSPVRGIVKNVEVTTVGGVIPPNGRLMAIVPLDGQLLVEARVSPRDIAFIRMQQQATVKVTAYDYSIYGALPGEVVMVSPDSVQDEVKRDNYYYRVYIRTDKDYLVNKAGTSFPISPGMVAVVDIHTGSKTIFDYIVKPFNKLREALRER</sequence>
<keyword evidence="5 8" id="KW-1133">Transmembrane helix</keyword>
<feature type="domain" description="Multidrug resistance protein MdtA-like barrel-sandwich hybrid" evidence="9">
    <location>
        <begin position="65"/>
        <end position="264"/>
    </location>
</feature>
<dbReference type="GO" id="GO:0009306">
    <property type="term" value="P:protein secretion"/>
    <property type="evidence" value="ECO:0007669"/>
    <property type="project" value="InterPro"/>
</dbReference>
<dbReference type="Gene3D" id="2.40.30.170">
    <property type="match status" value="1"/>
</dbReference>
<dbReference type="GO" id="GO:0016020">
    <property type="term" value="C:membrane"/>
    <property type="evidence" value="ECO:0007669"/>
    <property type="project" value="UniProtKB-SubCell"/>
</dbReference>
<gene>
    <name evidence="11" type="ORF">IAB06_02945</name>
</gene>
<evidence type="ECO:0000256" key="3">
    <source>
        <dbReference type="ARBA" id="ARBA00022448"/>
    </source>
</evidence>
<dbReference type="Pfam" id="PF25917">
    <property type="entry name" value="BSH_RND"/>
    <property type="match status" value="1"/>
</dbReference>
<comment type="caution">
    <text evidence="11">The sequence shown here is derived from an EMBL/GenBank/DDBJ whole genome shotgun (WGS) entry which is preliminary data.</text>
</comment>
<evidence type="ECO:0000259" key="10">
    <source>
        <dbReference type="Pfam" id="PF26002"/>
    </source>
</evidence>
<dbReference type="PANTHER" id="PTHR30386:SF26">
    <property type="entry name" value="TRANSPORT PROTEIN COMB"/>
    <property type="match status" value="1"/>
</dbReference>
<reference evidence="11" key="2">
    <citation type="journal article" date="2021" name="PeerJ">
        <title>Extensive microbial diversity within the chicken gut microbiome revealed by metagenomics and culture.</title>
        <authorList>
            <person name="Gilroy R."/>
            <person name="Ravi A."/>
            <person name="Getino M."/>
            <person name="Pursley I."/>
            <person name="Horton D.L."/>
            <person name="Alikhan N.F."/>
            <person name="Baker D."/>
            <person name="Gharbi K."/>
            <person name="Hall N."/>
            <person name="Watson M."/>
            <person name="Adriaenssens E.M."/>
            <person name="Foster-Nyarko E."/>
            <person name="Jarju S."/>
            <person name="Secka A."/>
            <person name="Antonio M."/>
            <person name="Oren A."/>
            <person name="Chaudhuri R.R."/>
            <person name="La Ragione R."/>
            <person name="Hildebrand F."/>
            <person name="Pallen M.J."/>
        </authorList>
    </citation>
    <scope>NUCLEOTIDE SEQUENCE</scope>
    <source>
        <strain evidence="11">CHK160-1198</strain>
    </source>
</reference>
<dbReference type="AlphaFoldDB" id="A0A9D1MPP7"/>
<dbReference type="EMBL" id="DVNI01000040">
    <property type="protein sequence ID" value="HIU63990.1"/>
    <property type="molecule type" value="Genomic_DNA"/>
</dbReference>
<evidence type="ECO:0000313" key="11">
    <source>
        <dbReference type="EMBL" id="HIU63990.1"/>
    </source>
</evidence>
<dbReference type="Proteomes" id="UP000824099">
    <property type="component" value="Unassembled WGS sequence"/>
</dbReference>
<evidence type="ECO:0000256" key="7">
    <source>
        <dbReference type="SAM" id="Coils"/>
    </source>
</evidence>
<reference evidence="11" key="1">
    <citation type="submission" date="2020-10" db="EMBL/GenBank/DDBJ databases">
        <authorList>
            <person name="Gilroy R."/>
        </authorList>
    </citation>
    <scope>NUCLEOTIDE SEQUENCE</scope>
    <source>
        <strain evidence="11">CHK160-1198</strain>
    </source>
</reference>
<dbReference type="PANTHER" id="PTHR30386">
    <property type="entry name" value="MEMBRANE FUSION SUBUNIT OF EMRAB-TOLC MULTIDRUG EFFLUX PUMP"/>
    <property type="match status" value="1"/>
</dbReference>
<evidence type="ECO:0000256" key="8">
    <source>
        <dbReference type="SAM" id="Phobius"/>
    </source>
</evidence>
<dbReference type="PROSITE" id="PS00543">
    <property type="entry name" value="HLYD_FAMILY"/>
    <property type="match status" value="1"/>
</dbReference>
<dbReference type="PRINTS" id="PR01490">
    <property type="entry name" value="RTXTOXIND"/>
</dbReference>
<evidence type="ECO:0000259" key="9">
    <source>
        <dbReference type="Pfam" id="PF25917"/>
    </source>
</evidence>
<evidence type="ECO:0000313" key="12">
    <source>
        <dbReference type="Proteomes" id="UP000824099"/>
    </source>
</evidence>
<organism evidence="11 12">
    <name type="scientific">Candidatus Avacidaminococcus intestinavium</name>
    <dbReference type="NCBI Taxonomy" id="2840684"/>
    <lineage>
        <taxon>Bacteria</taxon>
        <taxon>Bacillati</taxon>
        <taxon>Bacillota</taxon>
        <taxon>Negativicutes</taxon>
        <taxon>Acidaminococcales</taxon>
        <taxon>Acidaminococcaceae</taxon>
        <taxon>Acidaminococcaceae incertae sedis</taxon>
        <taxon>Candidatus Avacidaminococcus</taxon>
    </lineage>
</organism>
<keyword evidence="6 8" id="KW-0472">Membrane</keyword>
<comment type="similarity">
    <text evidence="2">Belongs to the membrane fusion protein (MFP) (TC 8.A.1) family.</text>
</comment>
<evidence type="ECO:0000256" key="6">
    <source>
        <dbReference type="ARBA" id="ARBA00023136"/>
    </source>
</evidence>
<dbReference type="Gene3D" id="2.40.50.100">
    <property type="match status" value="1"/>
</dbReference>
<evidence type="ECO:0000256" key="4">
    <source>
        <dbReference type="ARBA" id="ARBA00022692"/>
    </source>
</evidence>
<keyword evidence="7" id="KW-0175">Coiled coil</keyword>
<dbReference type="InterPro" id="IPR058982">
    <property type="entry name" value="Beta-barrel_AprE"/>
</dbReference>
<keyword evidence="3" id="KW-0813">Transport</keyword>
<keyword evidence="4 8" id="KW-0812">Transmembrane</keyword>
<dbReference type="SUPFAM" id="SSF111369">
    <property type="entry name" value="HlyD-like secretion proteins"/>
    <property type="match status" value="1"/>
</dbReference>
<evidence type="ECO:0000256" key="1">
    <source>
        <dbReference type="ARBA" id="ARBA00004167"/>
    </source>
</evidence>
<name>A0A9D1MPP7_9FIRM</name>
<evidence type="ECO:0000256" key="5">
    <source>
        <dbReference type="ARBA" id="ARBA00022989"/>
    </source>
</evidence>
<accession>A0A9D1MPP7</accession>
<evidence type="ECO:0000256" key="2">
    <source>
        <dbReference type="ARBA" id="ARBA00009477"/>
    </source>
</evidence>
<feature type="coiled-coil region" evidence="7">
    <location>
        <begin position="189"/>
        <end position="231"/>
    </location>
</feature>
<protein>
    <submittedName>
        <fullName evidence="11">HlyD family efflux transporter periplasmic adaptor subunit</fullName>
    </submittedName>
</protein>
<dbReference type="InterPro" id="IPR050739">
    <property type="entry name" value="MFP"/>
</dbReference>
<feature type="domain" description="AprE-like beta-barrel" evidence="10">
    <location>
        <begin position="280"/>
        <end position="372"/>
    </location>
</feature>
<dbReference type="InterPro" id="IPR058625">
    <property type="entry name" value="MdtA-like_BSH"/>
</dbReference>
<feature type="transmembrane region" description="Helical" evidence="8">
    <location>
        <begin position="21"/>
        <end position="42"/>
    </location>
</feature>
<proteinExistence type="inferred from homology"/>
<dbReference type="Pfam" id="PF26002">
    <property type="entry name" value="Beta-barrel_AprE"/>
    <property type="match status" value="1"/>
</dbReference>